<keyword evidence="7" id="KW-0411">Iron-sulfur</keyword>
<dbReference type="SFLD" id="SFLDF00273">
    <property type="entry name" value="(dimethylallyl)adenosine_tRNA"/>
    <property type="match status" value="1"/>
</dbReference>
<dbReference type="PANTHER" id="PTHR43020">
    <property type="entry name" value="CDK5 REGULATORY SUBUNIT-ASSOCIATED PROTEIN 1"/>
    <property type="match status" value="1"/>
</dbReference>
<evidence type="ECO:0000259" key="9">
    <source>
        <dbReference type="PROSITE" id="PS51449"/>
    </source>
</evidence>
<keyword evidence="5" id="KW-0479">Metal-binding</keyword>
<evidence type="ECO:0000256" key="3">
    <source>
        <dbReference type="ARBA" id="ARBA00022485"/>
    </source>
</evidence>
<evidence type="ECO:0000313" key="11">
    <source>
        <dbReference type="EMBL" id="EGC33768.1"/>
    </source>
</evidence>
<keyword evidence="3" id="KW-0004">4Fe-4S</keyword>
<dbReference type="Pfam" id="PF04055">
    <property type="entry name" value="Radical_SAM"/>
    <property type="match status" value="1"/>
</dbReference>
<dbReference type="InterPro" id="IPR006638">
    <property type="entry name" value="Elp3/MiaA/NifB-like_rSAM"/>
</dbReference>
<reference evidence="12" key="1">
    <citation type="journal article" date="2011" name="Genome Biol.">
        <title>Comparative genomics of the social amoebae Dictyostelium discoideum and Dictyostelium purpureum.</title>
        <authorList>
            <consortium name="US DOE Joint Genome Institute (JGI-PGF)"/>
            <person name="Sucgang R."/>
            <person name="Kuo A."/>
            <person name="Tian X."/>
            <person name="Salerno W."/>
            <person name="Parikh A."/>
            <person name="Feasley C.L."/>
            <person name="Dalin E."/>
            <person name="Tu H."/>
            <person name="Huang E."/>
            <person name="Barry K."/>
            <person name="Lindquist E."/>
            <person name="Shapiro H."/>
            <person name="Bruce D."/>
            <person name="Schmutz J."/>
            <person name="Salamov A."/>
            <person name="Fey P."/>
            <person name="Gaudet P."/>
            <person name="Anjard C."/>
            <person name="Babu M.M."/>
            <person name="Basu S."/>
            <person name="Bushmanova Y."/>
            <person name="van der Wel H."/>
            <person name="Katoh-Kurasawa M."/>
            <person name="Dinh C."/>
            <person name="Coutinho P.M."/>
            <person name="Saito T."/>
            <person name="Elias M."/>
            <person name="Schaap P."/>
            <person name="Kay R.R."/>
            <person name="Henrissat B."/>
            <person name="Eichinger L."/>
            <person name="Rivero F."/>
            <person name="Putnam N.H."/>
            <person name="West C.M."/>
            <person name="Loomis W.F."/>
            <person name="Chisholm R.L."/>
            <person name="Shaulsky G."/>
            <person name="Strassmann J.E."/>
            <person name="Queller D.C."/>
            <person name="Kuspa A."/>
            <person name="Grigoriev I.V."/>
        </authorList>
    </citation>
    <scope>NUCLEOTIDE SEQUENCE [LARGE SCALE GENOMIC DNA]</scope>
    <source>
        <strain evidence="12">QSDP1</strain>
    </source>
</reference>
<feature type="domain" description="TRAM" evidence="8">
    <location>
        <begin position="453"/>
        <end position="520"/>
    </location>
</feature>
<dbReference type="NCBIfam" id="TIGR00089">
    <property type="entry name" value="MiaB/RimO family radical SAM methylthiotransferase"/>
    <property type="match status" value="1"/>
</dbReference>
<dbReference type="Pfam" id="PF01938">
    <property type="entry name" value="TRAM"/>
    <property type="match status" value="1"/>
</dbReference>
<dbReference type="GeneID" id="10502973"/>
<comment type="similarity">
    <text evidence="2">Belongs to the methylthiotransferase family. MiaB subfamily.</text>
</comment>
<dbReference type="Gene3D" id="3.40.50.12160">
    <property type="entry name" value="Methylthiotransferase, N-terminal domain"/>
    <property type="match status" value="1"/>
</dbReference>
<dbReference type="HAMAP" id="MF_01864">
    <property type="entry name" value="tRNA_metthiotr_MiaB"/>
    <property type="match status" value="1"/>
</dbReference>
<dbReference type="GO" id="GO:0046872">
    <property type="term" value="F:metal ion binding"/>
    <property type="evidence" value="ECO:0007669"/>
    <property type="project" value="UniProtKB-KW"/>
</dbReference>
<evidence type="ECO:0000259" key="8">
    <source>
        <dbReference type="PROSITE" id="PS50926"/>
    </source>
</evidence>
<dbReference type="InterPro" id="IPR007197">
    <property type="entry name" value="rSAM"/>
</dbReference>
<name>F0ZQK4_DICPU</name>
<dbReference type="eggNOG" id="KOG2492">
    <property type="taxonomic scope" value="Eukaryota"/>
</dbReference>
<dbReference type="Proteomes" id="UP000001064">
    <property type="component" value="Unassembled WGS sequence"/>
</dbReference>
<dbReference type="GO" id="GO:0070900">
    <property type="term" value="P:mitochondrial tRNA modification"/>
    <property type="evidence" value="ECO:0000318"/>
    <property type="project" value="GO_Central"/>
</dbReference>
<dbReference type="InterPro" id="IPR006463">
    <property type="entry name" value="MiaB_methiolase"/>
</dbReference>
<keyword evidence="6" id="KW-0408">Iron</keyword>
<dbReference type="InterPro" id="IPR005839">
    <property type="entry name" value="Methylthiotransferase"/>
</dbReference>
<keyword evidence="12" id="KW-1185">Reference proteome</keyword>
<dbReference type="GO" id="GO:0035597">
    <property type="term" value="F:tRNA-2-methylthio-N(6)-dimethylallyladenosine(37) synthase activity"/>
    <property type="evidence" value="ECO:0000318"/>
    <property type="project" value="GO_Central"/>
</dbReference>
<protein>
    <submittedName>
        <fullName evidence="11">Uncharacterized protein</fullName>
    </submittedName>
</protein>
<dbReference type="InterPro" id="IPR058240">
    <property type="entry name" value="rSAM_sf"/>
</dbReference>
<dbReference type="STRING" id="5786.F0ZQK4"/>
<dbReference type="SFLD" id="SFLDG01061">
    <property type="entry name" value="methylthiotransferase"/>
    <property type="match status" value="1"/>
</dbReference>
<dbReference type="PROSITE" id="PS51449">
    <property type="entry name" value="MTTASE_N"/>
    <property type="match status" value="1"/>
</dbReference>
<evidence type="ECO:0000259" key="10">
    <source>
        <dbReference type="PROSITE" id="PS51918"/>
    </source>
</evidence>
<comment type="cofactor">
    <cofactor evidence="1">
        <name>[4Fe-4S] cluster</name>
        <dbReference type="ChEBI" id="CHEBI:49883"/>
    </cofactor>
</comment>
<evidence type="ECO:0000313" key="12">
    <source>
        <dbReference type="Proteomes" id="UP000001064"/>
    </source>
</evidence>
<dbReference type="InterPro" id="IPR038135">
    <property type="entry name" value="Methylthiotransferase_N_sf"/>
</dbReference>
<dbReference type="SFLD" id="SFLDF00413">
    <property type="entry name" value="CDK5RAP1"/>
    <property type="match status" value="1"/>
</dbReference>
<dbReference type="VEuPathDB" id="AmoebaDB:DICPUDRAFT_36174"/>
<evidence type="ECO:0000256" key="7">
    <source>
        <dbReference type="ARBA" id="ARBA00023014"/>
    </source>
</evidence>
<dbReference type="AlphaFoldDB" id="F0ZQK4"/>
<dbReference type="SFLD" id="SFLDG01082">
    <property type="entry name" value="B12-binding_domain_containing"/>
    <property type="match status" value="1"/>
</dbReference>
<dbReference type="InParanoid" id="F0ZQK4"/>
<dbReference type="InterPro" id="IPR020612">
    <property type="entry name" value="Methylthiotransferase_CS"/>
</dbReference>
<evidence type="ECO:0000256" key="6">
    <source>
        <dbReference type="ARBA" id="ARBA00023004"/>
    </source>
</evidence>
<dbReference type="SFLD" id="SFLDS00029">
    <property type="entry name" value="Radical_SAM"/>
    <property type="match status" value="1"/>
</dbReference>
<keyword evidence="4" id="KW-0949">S-adenosyl-L-methionine</keyword>
<dbReference type="FunFam" id="3.40.50.12160:FF:000003">
    <property type="entry name" value="CDK5 regulatory subunit-associated protein 1"/>
    <property type="match status" value="1"/>
</dbReference>
<gene>
    <name evidence="11" type="ORF">DICPUDRAFT_36174</name>
</gene>
<dbReference type="KEGG" id="dpp:DICPUDRAFT_36174"/>
<dbReference type="Pfam" id="PF00919">
    <property type="entry name" value="UPF0004"/>
    <property type="match status" value="1"/>
</dbReference>
<dbReference type="PANTHER" id="PTHR43020:SF2">
    <property type="entry name" value="MITOCHONDRIAL TRNA METHYLTHIOTRANSFERASE CDK5RAP1"/>
    <property type="match status" value="1"/>
</dbReference>
<dbReference type="SUPFAM" id="SSF102114">
    <property type="entry name" value="Radical SAM enzymes"/>
    <property type="match status" value="1"/>
</dbReference>
<proteinExistence type="inferred from homology"/>
<dbReference type="FunCoup" id="F0ZQK4">
    <property type="interactions" value="523"/>
</dbReference>
<dbReference type="PROSITE" id="PS51918">
    <property type="entry name" value="RADICAL_SAM"/>
    <property type="match status" value="1"/>
</dbReference>
<dbReference type="EMBL" id="GL871126">
    <property type="protein sequence ID" value="EGC33768.1"/>
    <property type="molecule type" value="Genomic_DNA"/>
</dbReference>
<dbReference type="RefSeq" id="XP_003289693.1">
    <property type="nucleotide sequence ID" value="XM_003289645.1"/>
</dbReference>
<dbReference type="GO" id="GO:0005739">
    <property type="term" value="C:mitochondrion"/>
    <property type="evidence" value="ECO:0000318"/>
    <property type="project" value="GO_Central"/>
</dbReference>
<dbReference type="OrthoDB" id="190098at2759"/>
<dbReference type="SMART" id="SM00729">
    <property type="entry name" value="Elp3"/>
    <property type="match status" value="1"/>
</dbReference>
<accession>F0ZQK4</accession>
<dbReference type="GO" id="GO:0051539">
    <property type="term" value="F:4 iron, 4 sulfur cluster binding"/>
    <property type="evidence" value="ECO:0007669"/>
    <property type="project" value="UniProtKB-KW"/>
</dbReference>
<evidence type="ECO:0000256" key="4">
    <source>
        <dbReference type="ARBA" id="ARBA00022691"/>
    </source>
</evidence>
<evidence type="ECO:0000256" key="2">
    <source>
        <dbReference type="ARBA" id="ARBA00009815"/>
    </source>
</evidence>
<feature type="domain" description="Radical SAM core" evidence="10">
    <location>
        <begin position="191"/>
        <end position="450"/>
    </location>
</feature>
<dbReference type="OMA" id="CEHFHIP"/>
<evidence type="ECO:0000256" key="1">
    <source>
        <dbReference type="ARBA" id="ARBA00001966"/>
    </source>
</evidence>
<dbReference type="GO" id="GO:0005829">
    <property type="term" value="C:cytosol"/>
    <property type="evidence" value="ECO:0000318"/>
    <property type="project" value="GO_Central"/>
</dbReference>
<dbReference type="FunFam" id="3.80.30.20:FF:000003">
    <property type="entry name" value="CDK5 regulatory subunit-associated protein 1"/>
    <property type="match status" value="1"/>
</dbReference>
<evidence type="ECO:0000256" key="5">
    <source>
        <dbReference type="ARBA" id="ARBA00022723"/>
    </source>
</evidence>
<organism evidence="11 12">
    <name type="scientific">Dictyostelium purpureum</name>
    <name type="common">Slime mold</name>
    <dbReference type="NCBI Taxonomy" id="5786"/>
    <lineage>
        <taxon>Eukaryota</taxon>
        <taxon>Amoebozoa</taxon>
        <taxon>Evosea</taxon>
        <taxon>Eumycetozoa</taxon>
        <taxon>Dictyostelia</taxon>
        <taxon>Dictyosteliales</taxon>
        <taxon>Dictyosteliaceae</taxon>
        <taxon>Dictyostelium</taxon>
    </lineage>
</organism>
<sequence>MKDVPSLNEFLKSQISKEDQDNISMRHVTPEIPPYLQSTIMNETGEGKNVYIETYGCQMNFADTEVINSILKTSGYKIIDTLKEADIVFLNTCAIRENAESKIWLRLSELRSKKRKEKRNITIAVIGCMAERLKEKLLESEHRVDIVVGPDAYRSLPSLLAKIQDGEQQTAINVMLSADETYADITPVRTSDNMVSAYVSIMRGCNNMCSYCIVPFTRGRERSRPVESILNEVRQLSEQGYKEITLLGQNVNSYNFVDNEESTPVNKDEIEKLKPRDGFKTIYKSPKKGISFTELIKLVSEVDPEMRIRFTSPHPKDFPNDLLELVKNTPNICNSLHIPAQSGSSKVLESMRRGYTRESYLELIDTIKKELPDCTISSDFISGFCGETEQDHLETISLMEYVGFENAFMFMYSLREKTHAHRHLKDDVSVEDKARRLSQVVDTFYKLLKEKSNKEIGNFHLVLIDRLSRRSNNDFVGRTDTNKKVLIPNLEEDKLNIGDYVIVQIVNGNSEVTLTGKPIMKSSIAHFNSWSKTNKLNI</sequence>
<dbReference type="InterPro" id="IPR013848">
    <property type="entry name" value="Methylthiotransferase_N"/>
</dbReference>
<dbReference type="PROSITE" id="PS50926">
    <property type="entry name" value="TRAM"/>
    <property type="match status" value="1"/>
</dbReference>
<dbReference type="InterPro" id="IPR023404">
    <property type="entry name" value="rSAM_horseshoe"/>
</dbReference>
<feature type="domain" description="MTTase N-terminal" evidence="9">
    <location>
        <begin position="48"/>
        <end position="165"/>
    </location>
</feature>
<dbReference type="PROSITE" id="PS01278">
    <property type="entry name" value="MTTASE_RADICAL"/>
    <property type="match status" value="1"/>
</dbReference>
<dbReference type="GO" id="GO:0080090">
    <property type="term" value="P:regulation of primary metabolic process"/>
    <property type="evidence" value="ECO:0007669"/>
    <property type="project" value="UniProtKB-ARBA"/>
</dbReference>
<dbReference type="Gene3D" id="3.80.30.20">
    <property type="entry name" value="tm_1862 like domain"/>
    <property type="match status" value="1"/>
</dbReference>
<dbReference type="InterPro" id="IPR002792">
    <property type="entry name" value="TRAM_dom"/>
</dbReference>
<dbReference type="GO" id="GO:0060255">
    <property type="term" value="P:regulation of macromolecule metabolic process"/>
    <property type="evidence" value="ECO:0007669"/>
    <property type="project" value="UniProtKB-ARBA"/>
</dbReference>